<accession>A0A6L6QH17</accession>
<proteinExistence type="predicted"/>
<dbReference type="OrthoDB" id="5413160at2"/>
<dbReference type="RefSeq" id="WP_155454158.1">
    <property type="nucleotide sequence ID" value="NZ_WNKX01000007.1"/>
</dbReference>
<gene>
    <name evidence="1" type="ORF">GM658_11355</name>
</gene>
<dbReference type="EMBL" id="WNKX01000007">
    <property type="protein sequence ID" value="MTW11197.1"/>
    <property type="molecule type" value="Genomic_DNA"/>
</dbReference>
<comment type="caution">
    <text evidence="1">The sequence shown here is derived from an EMBL/GenBank/DDBJ whole genome shotgun (WGS) entry which is preliminary data.</text>
</comment>
<dbReference type="Proteomes" id="UP000472320">
    <property type="component" value="Unassembled WGS sequence"/>
</dbReference>
<dbReference type="InterPro" id="IPR021243">
    <property type="entry name" value="DUF2804"/>
</dbReference>
<name>A0A6L6QH17_9BURK</name>
<reference evidence="1 2" key="1">
    <citation type="submission" date="2019-11" db="EMBL/GenBank/DDBJ databases">
        <title>Type strains purchased from KCTC, JCM and DSMZ.</title>
        <authorList>
            <person name="Lu H."/>
        </authorList>
    </citation>
    <scope>NUCLEOTIDE SEQUENCE [LARGE SCALE GENOMIC DNA]</scope>
    <source>
        <strain evidence="1 2">JCM 31587</strain>
    </source>
</reference>
<dbReference type="AlphaFoldDB" id="A0A6L6QH17"/>
<evidence type="ECO:0000313" key="1">
    <source>
        <dbReference type="EMBL" id="MTW11197.1"/>
    </source>
</evidence>
<dbReference type="PANTHER" id="PTHR35868">
    <property type="entry name" value="DUF2804 DOMAIN-CONTAINING PROTEIN-RELATED"/>
    <property type="match status" value="1"/>
</dbReference>
<keyword evidence="2" id="KW-1185">Reference proteome</keyword>
<dbReference type="Pfam" id="PF10974">
    <property type="entry name" value="DUF2804"/>
    <property type="match status" value="1"/>
</dbReference>
<sequence length="330" mass="36668">MKLAPAPQHVVGPEGKPKLGRFSGAAESFGWHLLAGEHARSSLWRRFHHKKWHYVSLVSEQVMAAVAIVDLGWTSTCFCYAFDRNDSDMMANYSQDGLPGRLSVGVGEHAGAASWFRTRSTQISIEPLPGGRFQLTLRCPYMEIDAEFGPPIAPLLLATGPVKGGALHGTQKSPGMPLTGEVRTFRDEYKLDGGVASFDYSNGLLARETAWRWASGHSLEMGFNLQSGYFGGNENALWIDGEVVPLAPAHFIFDPHDPMQRWHIFTEDDQLELFFTPDGARRQDRNLLVAASRYIQPVGHFSGWVRSEPEGAKRIVSQLAGVTEDHYSRW</sequence>
<organism evidence="1 2">
    <name type="scientific">Massilia eburnea</name>
    <dbReference type="NCBI Taxonomy" id="1776165"/>
    <lineage>
        <taxon>Bacteria</taxon>
        <taxon>Pseudomonadati</taxon>
        <taxon>Pseudomonadota</taxon>
        <taxon>Betaproteobacteria</taxon>
        <taxon>Burkholderiales</taxon>
        <taxon>Oxalobacteraceae</taxon>
        <taxon>Telluria group</taxon>
        <taxon>Massilia</taxon>
    </lineage>
</organism>
<protein>
    <submittedName>
        <fullName evidence="1">DUF2804 family protein</fullName>
    </submittedName>
</protein>
<evidence type="ECO:0000313" key="2">
    <source>
        <dbReference type="Proteomes" id="UP000472320"/>
    </source>
</evidence>
<dbReference type="PANTHER" id="PTHR35868:SF4">
    <property type="entry name" value="DUF2804 DOMAIN-CONTAINING PROTEIN"/>
    <property type="match status" value="1"/>
</dbReference>